<evidence type="ECO:0000259" key="2">
    <source>
        <dbReference type="Pfam" id="PF07995"/>
    </source>
</evidence>
<dbReference type="InterPro" id="IPR011041">
    <property type="entry name" value="Quinoprot_gluc/sorb_DH_b-prop"/>
</dbReference>
<accession>A0ABP9G775</accession>
<keyword evidence="1" id="KW-0732">Signal</keyword>
<feature type="chain" id="PRO_5045825611" evidence="1">
    <location>
        <begin position="25"/>
        <end position="379"/>
    </location>
</feature>
<dbReference type="InterPro" id="IPR012938">
    <property type="entry name" value="Glc/Sorbosone_DH"/>
</dbReference>
<evidence type="ECO:0000313" key="4">
    <source>
        <dbReference type="Proteomes" id="UP001501436"/>
    </source>
</evidence>
<dbReference type="SUPFAM" id="SSF50952">
    <property type="entry name" value="Soluble quinoprotein glucose dehydrogenase"/>
    <property type="match status" value="1"/>
</dbReference>
<name>A0ABP9G775_9SPHI</name>
<dbReference type="InterPro" id="IPR011042">
    <property type="entry name" value="6-blade_b-propeller_TolB-like"/>
</dbReference>
<evidence type="ECO:0000313" key="3">
    <source>
        <dbReference type="EMBL" id="GAA4927585.1"/>
    </source>
</evidence>
<protein>
    <submittedName>
        <fullName evidence="3">PQQ-dependent sugar dehydrogenase</fullName>
    </submittedName>
</protein>
<dbReference type="Gene3D" id="2.120.10.30">
    <property type="entry name" value="TolB, C-terminal domain"/>
    <property type="match status" value="1"/>
</dbReference>
<dbReference type="RefSeq" id="WP_345333347.1">
    <property type="nucleotide sequence ID" value="NZ_BAABJI010000004.1"/>
</dbReference>
<dbReference type="PANTHER" id="PTHR19328">
    <property type="entry name" value="HEDGEHOG-INTERACTING PROTEIN"/>
    <property type="match status" value="1"/>
</dbReference>
<dbReference type="PROSITE" id="PS51257">
    <property type="entry name" value="PROKAR_LIPOPROTEIN"/>
    <property type="match status" value="1"/>
</dbReference>
<dbReference type="EMBL" id="BAABJI010000004">
    <property type="protein sequence ID" value="GAA4927585.1"/>
    <property type="molecule type" value="Genomic_DNA"/>
</dbReference>
<organism evidence="3 4">
    <name type="scientific">Mucilaginibacter defluvii</name>
    <dbReference type="NCBI Taxonomy" id="1196019"/>
    <lineage>
        <taxon>Bacteria</taxon>
        <taxon>Pseudomonadati</taxon>
        <taxon>Bacteroidota</taxon>
        <taxon>Sphingobacteriia</taxon>
        <taxon>Sphingobacteriales</taxon>
        <taxon>Sphingobacteriaceae</taxon>
        <taxon>Mucilaginibacter</taxon>
    </lineage>
</organism>
<dbReference type="PANTHER" id="PTHR19328:SF75">
    <property type="entry name" value="ALDOSE SUGAR DEHYDROGENASE YLII"/>
    <property type="match status" value="1"/>
</dbReference>
<feature type="domain" description="Glucose/Sorbosone dehydrogenase" evidence="2">
    <location>
        <begin position="49"/>
        <end position="372"/>
    </location>
</feature>
<proteinExistence type="predicted"/>
<sequence length="379" mass="41997">MKRAFLPALFASAIILLSCSTKPANDVEKEEPKVADSTGFTVKTIYSELSNPWGMVWLPDGRLLVTERAGEILVFKNDKFTGEKLKGVPAVFNKGQGGLMDIKLHPDYKKNGWIYITYAKPVEGGATTALARFKLNGNNITDLTDIYTAKPYISADFHFGSRVVFDKDGYLYVSSGERGTQPKVQELDNDHGKIHRLFDDGRIPQDNPFVGQPGAHGSIWTLGHRNPQGMVYDAVNNHIWEVEHGPKGGDELNLIEKGKNYGWPKTSYGINYDGTVLTPNKELPGIENPKHYWVPSIATCGLSIVTGDKYPGWKGNLLVGALALMHINRVTINGTEYKSEQRLLQNKGRFRYVAESPDGYIYAVTEGPGALLKLIPNKK</sequence>
<dbReference type="Proteomes" id="UP001501436">
    <property type="component" value="Unassembled WGS sequence"/>
</dbReference>
<evidence type="ECO:0000256" key="1">
    <source>
        <dbReference type="SAM" id="SignalP"/>
    </source>
</evidence>
<dbReference type="Pfam" id="PF07995">
    <property type="entry name" value="GSDH"/>
    <property type="match status" value="1"/>
</dbReference>
<reference evidence="4" key="1">
    <citation type="journal article" date="2019" name="Int. J. Syst. Evol. Microbiol.">
        <title>The Global Catalogue of Microorganisms (GCM) 10K type strain sequencing project: providing services to taxonomists for standard genome sequencing and annotation.</title>
        <authorList>
            <consortium name="The Broad Institute Genomics Platform"/>
            <consortium name="The Broad Institute Genome Sequencing Center for Infectious Disease"/>
            <person name="Wu L."/>
            <person name="Ma J."/>
        </authorList>
    </citation>
    <scope>NUCLEOTIDE SEQUENCE [LARGE SCALE GENOMIC DNA]</scope>
    <source>
        <strain evidence="4">JCM 18283</strain>
    </source>
</reference>
<feature type="signal peptide" evidence="1">
    <location>
        <begin position="1"/>
        <end position="24"/>
    </location>
</feature>
<comment type="caution">
    <text evidence="3">The sequence shown here is derived from an EMBL/GenBank/DDBJ whole genome shotgun (WGS) entry which is preliminary data.</text>
</comment>
<keyword evidence="4" id="KW-1185">Reference proteome</keyword>
<gene>
    <name evidence="3" type="ORF">GCM10023313_35160</name>
</gene>